<organism evidence="4 5">
    <name type="scientific">Vibrio crassostreae</name>
    <dbReference type="NCBI Taxonomy" id="246167"/>
    <lineage>
        <taxon>Bacteria</taxon>
        <taxon>Pseudomonadati</taxon>
        <taxon>Pseudomonadota</taxon>
        <taxon>Gammaproteobacteria</taxon>
        <taxon>Vibrionales</taxon>
        <taxon>Vibrionaceae</taxon>
        <taxon>Vibrio</taxon>
    </lineage>
</organism>
<dbReference type="Gene3D" id="3.30.70.990">
    <property type="entry name" value="YajQ-like, domain 2"/>
    <property type="match status" value="1"/>
</dbReference>
<dbReference type="InterPro" id="IPR007551">
    <property type="entry name" value="YajQ/Smlt4090-like"/>
</dbReference>
<keyword evidence="5" id="KW-1185">Reference proteome</keyword>
<dbReference type="CDD" id="cd11740">
    <property type="entry name" value="YajQ_like"/>
    <property type="match status" value="1"/>
</dbReference>
<dbReference type="Proteomes" id="UP000049077">
    <property type="component" value="Unassembled WGS sequence"/>
</dbReference>
<dbReference type="HAMAP" id="MF_00632">
    <property type="entry name" value="UPF0234"/>
    <property type="match status" value="1"/>
</dbReference>
<dbReference type="InterPro" id="IPR036183">
    <property type="entry name" value="YajQ-like_sf"/>
</dbReference>
<comment type="similarity">
    <text evidence="2 3">Belongs to the YajQ family.</text>
</comment>
<evidence type="ECO:0000256" key="2">
    <source>
        <dbReference type="ARBA" id="ARBA00093450"/>
    </source>
</evidence>
<dbReference type="RefSeq" id="WP_017630035.1">
    <property type="nucleotide sequence ID" value="NZ_CAWMAN010000095.1"/>
</dbReference>
<name>A0ABM9R0X6_9VIBR</name>
<dbReference type="Pfam" id="PF04461">
    <property type="entry name" value="YajQ"/>
    <property type="match status" value="1"/>
</dbReference>
<gene>
    <name evidence="4" type="ORF">VCR4J5_800033</name>
</gene>
<protein>
    <recommendedName>
        <fullName evidence="3">Nucleotide-binding protein VCR4J5_800033</fullName>
    </recommendedName>
</protein>
<evidence type="ECO:0000256" key="3">
    <source>
        <dbReference type="HAMAP-Rule" id="MF_00632"/>
    </source>
</evidence>
<evidence type="ECO:0000256" key="1">
    <source>
        <dbReference type="ARBA" id="ARBA00022741"/>
    </source>
</evidence>
<dbReference type="InterPro" id="IPR035571">
    <property type="entry name" value="UPF0234-like_C"/>
</dbReference>
<dbReference type="PANTHER" id="PTHR30476:SF0">
    <property type="entry name" value="UPF0234 PROTEIN YAJQ"/>
    <property type="match status" value="1"/>
</dbReference>
<accession>A0ABM9R0X6</accession>
<dbReference type="PANTHER" id="PTHR30476">
    <property type="entry name" value="UPF0234 PROTEIN YAJQ"/>
    <property type="match status" value="1"/>
</dbReference>
<evidence type="ECO:0000313" key="4">
    <source>
        <dbReference type="EMBL" id="CDT72239.1"/>
    </source>
</evidence>
<reference evidence="4 5" key="1">
    <citation type="submission" date="2014-06" db="EMBL/GenBank/DDBJ databases">
        <authorList>
            <person name="Le Roux F."/>
        </authorList>
    </citation>
    <scope>NUCLEOTIDE SEQUENCE [LARGE SCALE GENOMIC DNA]</scope>
    <source>
        <strain evidence="4 5">J5-4</strain>
    </source>
</reference>
<comment type="caution">
    <text evidence="4">The sequence shown here is derived from an EMBL/GenBank/DDBJ whole genome shotgun (WGS) entry which is preliminary data.</text>
</comment>
<keyword evidence="1 3" id="KW-0547">Nucleotide-binding</keyword>
<proteinExistence type="inferred from homology"/>
<dbReference type="EMBL" id="CCJX01000169">
    <property type="protein sequence ID" value="CDT72239.1"/>
    <property type="molecule type" value="Genomic_DNA"/>
</dbReference>
<dbReference type="InterPro" id="IPR035570">
    <property type="entry name" value="UPF0234_N"/>
</dbReference>
<dbReference type="NCBIfam" id="NF003819">
    <property type="entry name" value="PRK05412.1"/>
    <property type="match status" value="1"/>
</dbReference>
<sequence length="160" mass="18263">MPSFDIISEVESVELRNAVDNANRELSTRFDFRGVDASFDYKDESVKLTAQDDFQLKQMRDILRSNLTKRNVDPNAMEAKAADQTGRTWHQTVIFKQGIETDVAKKIVKLIKDNKVKVQAAIQGEKVRVTGKKRDDLQAVMALVRNGELGQPFQFDNFRD</sequence>
<evidence type="ECO:0000313" key="5">
    <source>
        <dbReference type="Proteomes" id="UP000049077"/>
    </source>
</evidence>
<dbReference type="SUPFAM" id="SSF89963">
    <property type="entry name" value="YajQ-like"/>
    <property type="match status" value="2"/>
</dbReference>
<comment type="function">
    <text evidence="3">Nucleotide-binding protein.</text>
</comment>
<dbReference type="Gene3D" id="3.30.70.860">
    <property type="match status" value="1"/>
</dbReference>